<evidence type="ECO:0000313" key="1">
    <source>
        <dbReference type="EMBL" id="OAX42506.1"/>
    </source>
</evidence>
<keyword evidence="2" id="KW-1185">Reference proteome</keyword>
<dbReference type="Proteomes" id="UP000092154">
    <property type="component" value="Unassembled WGS sequence"/>
</dbReference>
<evidence type="ECO:0000313" key="2">
    <source>
        <dbReference type="Proteomes" id="UP000092154"/>
    </source>
</evidence>
<name>A0A1B7NCD7_9AGAM</name>
<reference evidence="1 2" key="1">
    <citation type="submission" date="2016-06" db="EMBL/GenBank/DDBJ databases">
        <title>Comparative genomics of the ectomycorrhizal sister species Rhizopogon vinicolor and Rhizopogon vesiculosus (Basidiomycota: Boletales) reveals a divergence of the mating type B locus.</title>
        <authorList>
            <consortium name="DOE Joint Genome Institute"/>
            <person name="Mujic A.B."/>
            <person name="Kuo A."/>
            <person name="Tritt A."/>
            <person name="Lipzen A."/>
            <person name="Chen C."/>
            <person name="Johnson J."/>
            <person name="Sharma A."/>
            <person name="Barry K."/>
            <person name="Grigoriev I.V."/>
            <person name="Spatafora J.W."/>
        </authorList>
    </citation>
    <scope>NUCLEOTIDE SEQUENCE [LARGE SCALE GENOMIC DNA]</scope>
    <source>
        <strain evidence="1 2">AM-OR11-026</strain>
    </source>
</reference>
<organism evidence="1 2">
    <name type="scientific">Rhizopogon vinicolor AM-OR11-026</name>
    <dbReference type="NCBI Taxonomy" id="1314800"/>
    <lineage>
        <taxon>Eukaryota</taxon>
        <taxon>Fungi</taxon>
        <taxon>Dikarya</taxon>
        <taxon>Basidiomycota</taxon>
        <taxon>Agaricomycotina</taxon>
        <taxon>Agaricomycetes</taxon>
        <taxon>Agaricomycetidae</taxon>
        <taxon>Boletales</taxon>
        <taxon>Suillineae</taxon>
        <taxon>Rhizopogonaceae</taxon>
        <taxon>Rhizopogon</taxon>
    </lineage>
</organism>
<protein>
    <submittedName>
        <fullName evidence="1">Uncharacterized protein</fullName>
    </submittedName>
</protein>
<proteinExistence type="predicted"/>
<dbReference type="EMBL" id="KV448155">
    <property type="protein sequence ID" value="OAX42506.1"/>
    <property type="molecule type" value="Genomic_DNA"/>
</dbReference>
<gene>
    <name evidence="1" type="ORF">K503DRAFT_779846</name>
</gene>
<dbReference type="InParanoid" id="A0A1B7NCD7"/>
<accession>A0A1B7NCD7</accession>
<dbReference type="AlphaFoldDB" id="A0A1B7NCD7"/>
<sequence length="173" mass="18923">MPEQALTDAAAVKVTTVARKEKRIIWRVWNSDKPGGTGIYEDITLPRAIDSLIHMPAAQNACRVTTGDDCADTDEFYKQDRIHLFSIGLKSSKFSVVAGGNSKKPGVIKVDLKKLRAEPRVHNRYHIDYLSGVTVLLSANHAPGDMSIWTMVSAAFSIMSSFATACRRTGTGI</sequence>